<feature type="coiled-coil region" evidence="1">
    <location>
        <begin position="617"/>
        <end position="679"/>
    </location>
</feature>
<name>A0ABQ5CG38_9ASTR</name>
<evidence type="ECO:0000313" key="3">
    <source>
        <dbReference type="EMBL" id="GJT25037.1"/>
    </source>
</evidence>
<protein>
    <recommendedName>
        <fullName evidence="5">Gag-Pol polyprotein</fullName>
    </recommendedName>
</protein>
<feature type="compositionally biased region" description="Basic and acidic residues" evidence="2">
    <location>
        <begin position="731"/>
        <end position="745"/>
    </location>
</feature>
<feature type="compositionally biased region" description="Polar residues" evidence="2">
    <location>
        <begin position="746"/>
        <end position="770"/>
    </location>
</feature>
<feature type="compositionally biased region" description="Basic residues" evidence="2">
    <location>
        <begin position="867"/>
        <end position="879"/>
    </location>
</feature>
<keyword evidence="1" id="KW-0175">Coiled coil</keyword>
<comment type="caution">
    <text evidence="3">The sequence shown here is derived from an EMBL/GenBank/DDBJ whole genome shotgun (WGS) entry which is preliminary data.</text>
</comment>
<keyword evidence="4" id="KW-1185">Reference proteome</keyword>
<organism evidence="3 4">
    <name type="scientific">Tanacetum coccineum</name>
    <dbReference type="NCBI Taxonomy" id="301880"/>
    <lineage>
        <taxon>Eukaryota</taxon>
        <taxon>Viridiplantae</taxon>
        <taxon>Streptophyta</taxon>
        <taxon>Embryophyta</taxon>
        <taxon>Tracheophyta</taxon>
        <taxon>Spermatophyta</taxon>
        <taxon>Magnoliopsida</taxon>
        <taxon>eudicotyledons</taxon>
        <taxon>Gunneridae</taxon>
        <taxon>Pentapetalae</taxon>
        <taxon>asterids</taxon>
        <taxon>campanulids</taxon>
        <taxon>Asterales</taxon>
        <taxon>Asteraceae</taxon>
        <taxon>Asteroideae</taxon>
        <taxon>Anthemideae</taxon>
        <taxon>Anthemidinae</taxon>
        <taxon>Tanacetum</taxon>
    </lineage>
</organism>
<evidence type="ECO:0008006" key="5">
    <source>
        <dbReference type="Google" id="ProtNLM"/>
    </source>
</evidence>
<feature type="region of interest" description="Disordered" evidence="2">
    <location>
        <begin position="857"/>
        <end position="893"/>
    </location>
</feature>
<reference evidence="3" key="2">
    <citation type="submission" date="2022-01" db="EMBL/GenBank/DDBJ databases">
        <authorList>
            <person name="Yamashiro T."/>
            <person name="Shiraishi A."/>
            <person name="Satake H."/>
            <person name="Nakayama K."/>
        </authorList>
    </citation>
    <scope>NUCLEOTIDE SEQUENCE</scope>
</reference>
<dbReference type="EMBL" id="BQNB010014183">
    <property type="protein sequence ID" value="GJT25037.1"/>
    <property type="molecule type" value="Genomic_DNA"/>
</dbReference>
<dbReference type="Proteomes" id="UP001151760">
    <property type="component" value="Unassembled WGS sequence"/>
</dbReference>
<sequence length="1022" mass="117069">MNMGQDKQMQMVGQNGRNQFRQYVGQNVRNQNGYNVVQNVRNQNPNKNGNVVEARAKGNVIGNNGNEIRCYNYRRLSHLARNCIVRPRRMDDAYLQTQQLIAQKEEAGIQLQAKEFDLMAAVVDLDEIEEVNANWILMANLQQASTSEASFLHVQGTTSRDLWLSIEKAYAPPSISREYTLKTQLLRIEMHGDGTPDAYLNCDEMISSNMWYKEPHVGKVEADDQAIQTVLLGLTEDIYAVFDSCETAQEIWFTSTDRESIESYYHRFSKLMNDFKRNKHFPEKIASNLKFLKNLQPEWSRHVTIVHQTNDSHTADYIQFYDFLKYNQKKVDDLRAERLAKTHDPLAVMANSNNPFNYPVFHQDQPSSSTYMQQPLPNNNNYNPQPSFNQNYMQQPMPNPEDIIDPINAMNMTLNVRNQNGLIVVSGIANQNPKRNGNVVAARAKGNEIRNNGNQIRCYNYRGLSHLARNCIVRPRRRDAATMDLDEIKEVNANYILMANLQQASTSEEQYTELLKPILKPYKVQQNDSNVISEVFSVEQDGGIVDQHLATVEETHAYFESLYNNLAIKVKKKALELEIERLLREVVSQDIMSIVQNPSVVDTSNLQTELEKCKYEKISYDKAYHDMQQNIERLQAQLGDHKGKSKDTPYVSDTLNPLSQKLENENVELEFQVLNYAKENAHLKTTYKNLFDSIKVTQAQTKAIIDSLQDKLHDTIYENAKLRARLFDKVSEERDTNKVTKEDVNSSRNGFSPNNVESTTRTKIPQPRNNPKNDKVHFKSKSSCLSNKLEKKEENHRSLQSSNYPNHMSSECNNIKLAIRNEKYDVICVTCKQFLITANYDECVLQYVNGMKSRTKNQNANVLKSANQKKQKANVKKSKSVSSEDRLASSRPTKPRTCLKWLPTGRIFDLCGKITSSSNTESESDTSVFETPKAEFMYLSASCLLSSSSQWLGRDFDALPSEEDTLSFLRDIDHTGVINSLNDVVIDKMHQPWRNFAAIINISLFGKTSGFDKLRLSRAQIL</sequence>
<accession>A0ABQ5CG38</accession>
<evidence type="ECO:0000313" key="4">
    <source>
        <dbReference type="Proteomes" id="UP001151760"/>
    </source>
</evidence>
<feature type="region of interest" description="Disordered" evidence="2">
    <location>
        <begin position="731"/>
        <end position="807"/>
    </location>
</feature>
<feature type="compositionally biased region" description="Polar residues" evidence="2">
    <location>
        <begin position="798"/>
        <end position="807"/>
    </location>
</feature>
<reference evidence="3" key="1">
    <citation type="journal article" date="2022" name="Int. J. Mol. Sci.">
        <title>Draft Genome of Tanacetum Coccineum: Genomic Comparison of Closely Related Tanacetum-Family Plants.</title>
        <authorList>
            <person name="Yamashiro T."/>
            <person name="Shiraishi A."/>
            <person name="Nakayama K."/>
            <person name="Satake H."/>
        </authorList>
    </citation>
    <scope>NUCLEOTIDE SEQUENCE</scope>
</reference>
<evidence type="ECO:0000256" key="2">
    <source>
        <dbReference type="SAM" id="MobiDB-lite"/>
    </source>
</evidence>
<evidence type="ECO:0000256" key="1">
    <source>
        <dbReference type="SAM" id="Coils"/>
    </source>
</evidence>
<feature type="compositionally biased region" description="Basic and acidic residues" evidence="2">
    <location>
        <begin position="788"/>
        <end position="797"/>
    </location>
</feature>
<gene>
    <name evidence="3" type="ORF">Tco_0894974</name>
</gene>
<proteinExistence type="predicted"/>